<evidence type="ECO:0000313" key="3">
    <source>
        <dbReference type="EMBL" id="GES83771.1"/>
    </source>
</evidence>
<accession>A0A2Z6QZ19</accession>
<evidence type="ECO:0000256" key="1">
    <source>
        <dbReference type="SAM" id="Coils"/>
    </source>
</evidence>
<keyword evidence="1" id="KW-0175">Coiled coil</keyword>
<feature type="coiled-coil region" evidence="1">
    <location>
        <begin position="45"/>
        <end position="72"/>
    </location>
</feature>
<dbReference type="OrthoDB" id="2327325at2759"/>
<keyword evidence="4" id="KW-1185">Reference proteome</keyword>
<protein>
    <submittedName>
        <fullName evidence="2">Uncharacterized protein</fullName>
    </submittedName>
</protein>
<dbReference type="EMBL" id="BLAL01000073">
    <property type="protein sequence ID" value="GES83771.1"/>
    <property type="molecule type" value="Genomic_DNA"/>
</dbReference>
<dbReference type="Proteomes" id="UP000615446">
    <property type="component" value="Unassembled WGS sequence"/>
</dbReference>
<gene>
    <name evidence="3" type="ORF">RCL2_001092300</name>
    <name evidence="2" type="ORF">RclHR1_01680022</name>
</gene>
<evidence type="ECO:0000313" key="2">
    <source>
        <dbReference type="EMBL" id="GBB89951.1"/>
    </source>
</evidence>
<organism evidence="2 4">
    <name type="scientific">Rhizophagus clarus</name>
    <dbReference type="NCBI Taxonomy" id="94130"/>
    <lineage>
        <taxon>Eukaryota</taxon>
        <taxon>Fungi</taxon>
        <taxon>Fungi incertae sedis</taxon>
        <taxon>Mucoromycota</taxon>
        <taxon>Glomeromycotina</taxon>
        <taxon>Glomeromycetes</taxon>
        <taxon>Glomerales</taxon>
        <taxon>Glomeraceae</taxon>
        <taxon>Rhizophagus</taxon>
    </lineage>
</organism>
<name>A0A2Z6QZ19_9GLOM</name>
<evidence type="ECO:0000313" key="4">
    <source>
        <dbReference type="Proteomes" id="UP000247702"/>
    </source>
</evidence>
<dbReference type="Proteomes" id="UP000247702">
    <property type="component" value="Unassembled WGS sequence"/>
</dbReference>
<sequence length="99" mass="11933">MFRHIRLFRYGFKKFSTFQPPGRNGERQPYGDLINEIKLMTKNLGEEIECVKRNIKEEIDNMERNLREENKSIGEDLKKEIEQSLRNYLKNEIKNLKIS</sequence>
<reference evidence="3" key="2">
    <citation type="submission" date="2019-10" db="EMBL/GenBank/DDBJ databases">
        <title>Conservation and host-specific expression of non-tandemly repeated heterogenous ribosome RNA gene in arbuscular mycorrhizal fungi.</title>
        <authorList>
            <person name="Maeda T."/>
            <person name="Kobayashi Y."/>
            <person name="Nakagawa T."/>
            <person name="Ezawa T."/>
            <person name="Yamaguchi K."/>
            <person name="Bino T."/>
            <person name="Nishimoto Y."/>
            <person name="Shigenobu S."/>
            <person name="Kawaguchi M."/>
        </authorList>
    </citation>
    <scope>NUCLEOTIDE SEQUENCE</scope>
    <source>
        <strain evidence="3">HR1</strain>
    </source>
</reference>
<comment type="caution">
    <text evidence="2">The sequence shown here is derived from an EMBL/GenBank/DDBJ whole genome shotgun (WGS) entry which is preliminary data.</text>
</comment>
<dbReference type="AlphaFoldDB" id="A0A2Z6QZ19"/>
<proteinExistence type="predicted"/>
<dbReference type="EMBL" id="BEXD01000757">
    <property type="protein sequence ID" value="GBB89951.1"/>
    <property type="molecule type" value="Genomic_DNA"/>
</dbReference>
<reference evidence="2 4" key="1">
    <citation type="submission" date="2017-11" db="EMBL/GenBank/DDBJ databases">
        <title>The genome of Rhizophagus clarus HR1 reveals common genetic basis of auxotrophy among arbuscular mycorrhizal fungi.</title>
        <authorList>
            <person name="Kobayashi Y."/>
        </authorList>
    </citation>
    <scope>NUCLEOTIDE SEQUENCE [LARGE SCALE GENOMIC DNA]</scope>
    <source>
        <strain evidence="2 4">HR1</strain>
    </source>
</reference>